<evidence type="ECO:0000313" key="3">
    <source>
        <dbReference type="Proteomes" id="UP001225316"/>
    </source>
</evidence>
<dbReference type="Proteomes" id="UP001225316">
    <property type="component" value="Unassembled WGS sequence"/>
</dbReference>
<accession>A0ABU1ARK9</accession>
<organism evidence="2 3">
    <name type="scientific">Thalassobacterium maritimum</name>
    <dbReference type="NCBI Taxonomy" id="3041265"/>
    <lineage>
        <taxon>Bacteria</taxon>
        <taxon>Pseudomonadati</taxon>
        <taxon>Verrucomicrobiota</taxon>
        <taxon>Opitutia</taxon>
        <taxon>Puniceicoccales</taxon>
        <taxon>Coraliomargaritaceae</taxon>
        <taxon>Thalassobacterium</taxon>
    </lineage>
</organism>
<dbReference type="EMBL" id="JARXHW010000002">
    <property type="protein sequence ID" value="MDQ8206252.1"/>
    <property type="molecule type" value="Genomic_DNA"/>
</dbReference>
<keyword evidence="1" id="KW-0812">Transmembrane</keyword>
<dbReference type="RefSeq" id="WP_308948273.1">
    <property type="nucleotide sequence ID" value="NZ_JARXHW010000002.1"/>
</dbReference>
<keyword evidence="1" id="KW-1133">Transmembrane helix</keyword>
<keyword evidence="3" id="KW-1185">Reference proteome</keyword>
<reference evidence="2 3" key="1">
    <citation type="submission" date="2023-04" db="EMBL/GenBank/DDBJ databases">
        <title>A novel bacteria isolated from coastal sediment.</title>
        <authorList>
            <person name="Liu X.-J."/>
            <person name="Du Z.-J."/>
        </authorList>
    </citation>
    <scope>NUCLEOTIDE SEQUENCE [LARGE SCALE GENOMIC DNA]</scope>
    <source>
        <strain evidence="2 3">SDUM461003</strain>
    </source>
</reference>
<evidence type="ECO:0000256" key="1">
    <source>
        <dbReference type="SAM" id="Phobius"/>
    </source>
</evidence>
<evidence type="ECO:0008006" key="4">
    <source>
        <dbReference type="Google" id="ProtNLM"/>
    </source>
</evidence>
<name>A0ABU1ARK9_9BACT</name>
<sequence>MDTFFLLYLGAGFVLLFGLWFYYDWRDGHIHDAQRSKVIYHCIKCSQIYTGPYQSEECDCPQCGFTNGRLRF</sequence>
<comment type="caution">
    <text evidence="2">The sequence shown here is derived from an EMBL/GenBank/DDBJ whole genome shotgun (WGS) entry which is preliminary data.</text>
</comment>
<feature type="transmembrane region" description="Helical" evidence="1">
    <location>
        <begin position="6"/>
        <end position="25"/>
    </location>
</feature>
<gene>
    <name evidence="2" type="ORF">QEH52_01935</name>
</gene>
<proteinExistence type="predicted"/>
<protein>
    <recommendedName>
        <fullName evidence="4">Hydrogenase nickel incorporation protein HypA</fullName>
    </recommendedName>
</protein>
<keyword evidence="1" id="KW-0472">Membrane</keyword>
<evidence type="ECO:0000313" key="2">
    <source>
        <dbReference type="EMBL" id="MDQ8206252.1"/>
    </source>
</evidence>